<reference evidence="1 2" key="1">
    <citation type="journal article" date="2019" name="G3 (Bethesda)">
        <title>Sequencing of a Wild Apple (Malus baccata) Genome Unravels the Differences Between Cultivated and Wild Apple Species Regarding Disease Resistance and Cold Tolerance.</title>
        <authorList>
            <person name="Chen X."/>
        </authorList>
    </citation>
    <scope>NUCLEOTIDE SEQUENCE [LARGE SCALE GENOMIC DNA]</scope>
    <source>
        <strain evidence="2">cv. Shandingzi</strain>
        <tissue evidence="1">Leaves</tissue>
    </source>
</reference>
<dbReference type="PANTHER" id="PTHR14614">
    <property type="entry name" value="HEPATOCELLULAR CARCINOMA-ASSOCIATED ANTIGEN"/>
    <property type="match status" value="1"/>
</dbReference>
<proteinExistence type="predicted"/>
<comment type="caution">
    <text evidence="1">The sequence shown here is derived from an EMBL/GenBank/DDBJ whole genome shotgun (WGS) entry which is preliminary data.</text>
</comment>
<accession>A0A540M5Q7</accession>
<name>A0A540M5Q7_MALBA</name>
<dbReference type="InterPro" id="IPR029063">
    <property type="entry name" value="SAM-dependent_MTases_sf"/>
</dbReference>
<sequence length="363" mass="40138">MTATAEHDLLHPSTPPCLHLLSAFLAMEPTDSLIALARECGGGRVTERVQRFIWDHCMVECSTQAGKLHAPYLKKFLKKLIAEVELNRGDVLDELYEHYAHFMISLKDSDLERDNARVFKSISFLFPDGCLELTSCPESRKLMVPLQCSLNMLEGDTGCSVWPSSLYLSECVLSFPDLFTSKLCFEVGSGVGLVGICLAHAKASKVKTVKCLHLPWESVSESELQNLKPDIILGADVIYDPICLPHLVRILALLLNQTKLESKGADGSVNGYRQGNGNGDEFDAFLAKRTDNSATNAGSKKGSMAFIATVIRTFDTFDKFCALLDSANLVIKDITETLRPSNLLPYMQSYDRTSVRLFAISCR</sequence>
<dbReference type="STRING" id="106549.A0A540M5Q7"/>
<protein>
    <recommendedName>
        <fullName evidence="3">FAM86 N-terminal domain-containing protein</fullName>
    </recommendedName>
</protein>
<evidence type="ECO:0000313" key="1">
    <source>
        <dbReference type="EMBL" id="TQD94036.1"/>
    </source>
</evidence>
<organism evidence="1 2">
    <name type="scientific">Malus baccata</name>
    <name type="common">Siberian crab apple</name>
    <name type="synonym">Pyrus baccata</name>
    <dbReference type="NCBI Taxonomy" id="106549"/>
    <lineage>
        <taxon>Eukaryota</taxon>
        <taxon>Viridiplantae</taxon>
        <taxon>Streptophyta</taxon>
        <taxon>Embryophyta</taxon>
        <taxon>Tracheophyta</taxon>
        <taxon>Spermatophyta</taxon>
        <taxon>Magnoliopsida</taxon>
        <taxon>eudicotyledons</taxon>
        <taxon>Gunneridae</taxon>
        <taxon>Pentapetalae</taxon>
        <taxon>rosids</taxon>
        <taxon>fabids</taxon>
        <taxon>Rosales</taxon>
        <taxon>Rosaceae</taxon>
        <taxon>Amygdaloideae</taxon>
        <taxon>Maleae</taxon>
        <taxon>Malus</taxon>
    </lineage>
</organism>
<dbReference type="Proteomes" id="UP000315295">
    <property type="component" value="Unassembled WGS sequence"/>
</dbReference>
<dbReference type="InterPro" id="IPR019410">
    <property type="entry name" value="Methyltransf_16"/>
</dbReference>
<evidence type="ECO:0008006" key="3">
    <source>
        <dbReference type="Google" id="ProtNLM"/>
    </source>
</evidence>
<dbReference type="SUPFAM" id="SSF53335">
    <property type="entry name" value="S-adenosyl-L-methionine-dependent methyltransferases"/>
    <property type="match status" value="1"/>
</dbReference>
<evidence type="ECO:0000313" key="2">
    <source>
        <dbReference type="Proteomes" id="UP000315295"/>
    </source>
</evidence>
<dbReference type="PANTHER" id="PTHR14614:SF130">
    <property type="entry name" value="PROTEIN-LYSINE N-METHYLTRANSFERASE EEF2KMT"/>
    <property type="match status" value="1"/>
</dbReference>
<dbReference type="EMBL" id="VIEB01000351">
    <property type="protein sequence ID" value="TQD94036.1"/>
    <property type="molecule type" value="Genomic_DNA"/>
</dbReference>
<dbReference type="Gene3D" id="3.40.50.150">
    <property type="entry name" value="Vaccinia Virus protein VP39"/>
    <property type="match status" value="2"/>
</dbReference>
<gene>
    <name evidence="1" type="ORF">C1H46_020369</name>
</gene>
<dbReference type="AlphaFoldDB" id="A0A540M5Q7"/>
<keyword evidence="2" id="KW-1185">Reference proteome</keyword>